<dbReference type="AlphaFoldDB" id="A0A7S7LWS9"/>
<organism evidence="1 2">
    <name type="scientific">Candidatus Sulfurimonas baltica</name>
    <dbReference type="NCBI Taxonomy" id="2740404"/>
    <lineage>
        <taxon>Bacteria</taxon>
        <taxon>Pseudomonadati</taxon>
        <taxon>Campylobacterota</taxon>
        <taxon>Epsilonproteobacteria</taxon>
        <taxon>Campylobacterales</taxon>
        <taxon>Sulfurimonadaceae</taxon>
        <taxon>Sulfurimonas</taxon>
    </lineage>
</organism>
<dbReference type="KEGG" id="sbal:HUE88_01035"/>
<sequence>MANIKDKQEEERIDKFLGNDKALNELKDSSEEDINELMKYGVNKANNLTPIEFAEEFLKQLKLYPQLLDSRDISKITNKIEIDIDIDEEE</sequence>
<accession>A0A7S7LWS9</accession>
<proteinExistence type="predicted"/>
<dbReference type="EMBL" id="CP054492">
    <property type="protein sequence ID" value="QOY52308.1"/>
    <property type="molecule type" value="Genomic_DNA"/>
</dbReference>
<name>A0A7S7LWS9_9BACT</name>
<keyword evidence="2" id="KW-1185">Reference proteome</keyword>
<reference evidence="1 2" key="1">
    <citation type="submission" date="2020-05" db="EMBL/GenBank/DDBJ databases">
        <title>Sulfurimonas marisnigri, sp. nov., and Sulfurimonas baltica, sp. nov., manganese oxide reducing chemolithoautotrophs of the class Epsilonproteobacteria isolated from the pelagic redoxclines of the Black and Baltic Seas and emended description of the genus Sulfurimonas.</title>
        <authorList>
            <person name="Henkel J.V."/>
            <person name="Laudan C."/>
            <person name="Werner J."/>
            <person name="Neu T."/>
            <person name="Plewe S."/>
            <person name="Sproer C."/>
            <person name="Bunk B."/>
            <person name="Schulz-Vogt H.N."/>
        </authorList>
    </citation>
    <scope>NUCLEOTIDE SEQUENCE [LARGE SCALE GENOMIC DNA]</scope>
    <source>
        <strain evidence="1 2">GD2</strain>
    </source>
</reference>
<dbReference type="RefSeq" id="WP_194370227.1">
    <property type="nucleotide sequence ID" value="NZ_CP054492.1"/>
</dbReference>
<protein>
    <submittedName>
        <fullName evidence="1">Uncharacterized protein</fullName>
    </submittedName>
</protein>
<gene>
    <name evidence="1" type="ORF">HUE88_01035</name>
</gene>
<evidence type="ECO:0000313" key="2">
    <source>
        <dbReference type="Proteomes" id="UP000593994"/>
    </source>
</evidence>
<evidence type="ECO:0000313" key="1">
    <source>
        <dbReference type="EMBL" id="QOY52308.1"/>
    </source>
</evidence>
<dbReference type="Proteomes" id="UP000593994">
    <property type="component" value="Chromosome"/>
</dbReference>